<dbReference type="Pfam" id="PF00009">
    <property type="entry name" value="GTP_EFTU"/>
    <property type="match status" value="1"/>
</dbReference>
<dbReference type="SUPFAM" id="SSF52540">
    <property type="entry name" value="P-loop containing nucleoside triphosphate hydrolases"/>
    <property type="match status" value="1"/>
</dbReference>
<dbReference type="Gene3D" id="2.40.30.10">
    <property type="entry name" value="Translation factors"/>
    <property type="match status" value="2"/>
</dbReference>
<dbReference type="InterPro" id="IPR004161">
    <property type="entry name" value="EFTu-like_2"/>
</dbReference>
<dbReference type="CDD" id="cd01884">
    <property type="entry name" value="EF_Tu"/>
    <property type="match status" value="1"/>
</dbReference>
<dbReference type="PROSITE" id="PS51722">
    <property type="entry name" value="G_TR_2"/>
    <property type="match status" value="1"/>
</dbReference>
<evidence type="ECO:0000256" key="10">
    <source>
        <dbReference type="ARBA" id="ARBA00051990"/>
    </source>
</evidence>
<evidence type="ECO:0000256" key="2">
    <source>
        <dbReference type="ARBA" id="ARBA00007249"/>
    </source>
</evidence>
<dbReference type="InterPro" id="IPR004160">
    <property type="entry name" value="Transl_elong_EFTu/EF1A_C"/>
</dbReference>
<keyword evidence="7" id="KW-0809">Transit peptide</keyword>
<dbReference type="NCBIfam" id="NF000766">
    <property type="entry name" value="PRK00049.1"/>
    <property type="match status" value="1"/>
</dbReference>
<dbReference type="InterPro" id="IPR033720">
    <property type="entry name" value="EFTU_2"/>
</dbReference>
<comment type="catalytic activity">
    <reaction evidence="10">
        <text>GTP + H2O = GDP + phosphate + H(+)</text>
        <dbReference type="Rhea" id="RHEA:19669"/>
        <dbReference type="ChEBI" id="CHEBI:15377"/>
        <dbReference type="ChEBI" id="CHEBI:15378"/>
        <dbReference type="ChEBI" id="CHEBI:37565"/>
        <dbReference type="ChEBI" id="CHEBI:43474"/>
        <dbReference type="ChEBI" id="CHEBI:58189"/>
        <dbReference type="EC" id="3.6.5.3"/>
    </reaction>
    <physiologicalReaction direction="left-to-right" evidence="10">
        <dbReference type="Rhea" id="RHEA:19670"/>
    </physiologicalReaction>
</comment>
<dbReference type="Pfam" id="PF03143">
    <property type="entry name" value="GTP_EFTU_D3"/>
    <property type="match status" value="1"/>
</dbReference>
<evidence type="ECO:0000256" key="9">
    <source>
        <dbReference type="ARBA" id="ARBA00023134"/>
    </source>
</evidence>
<name>A0ABR1D4Y9_NECAM</name>
<organism evidence="13 14">
    <name type="scientific">Necator americanus</name>
    <name type="common">Human hookworm</name>
    <dbReference type="NCBI Taxonomy" id="51031"/>
    <lineage>
        <taxon>Eukaryota</taxon>
        <taxon>Metazoa</taxon>
        <taxon>Ecdysozoa</taxon>
        <taxon>Nematoda</taxon>
        <taxon>Chromadorea</taxon>
        <taxon>Rhabditida</taxon>
        <taxon>Rhabditina</taxon>
        <taxon>Rhabditomorpha</taxon>
        <taxon>Strongyloidea</taxon>
        <taxon>Ancylostomatidae</taxon>
        <taxon>Bunostominae</taxon>
        <taxon>Necator</taxon>
    </lineage>
</organism>
<dbReference type="InterPro" id="IPR019193">
    <property type="entry name" value="UBQ-conj_enz_E2-bd_prot"/>
</dbReference>
<evidence type="ECO:0000313" key="13">
    <source>
        <dbReference type="EMBL" id="KAK6745607.1"/>
    </source>
</evidence>
<dbReference type="NCBIfam" id="NF009373">
    <property type="entry name" value="PRK12736.1"/>
    <property type="match status" value="1"/>
</dbReference>
<dbReference type="PANTHER" id="PTHR43721:SF36">
    <property type="entry name" value="ELONGATION FACTOR TU, MITOCHONDRIAL"/>
    <property type="match status" value="1"/>
</dbReference>
<dbReference type="Proteomes" id="UP001303046">
    <property type="component" value="Unassembled WGS sequence"/>
</dbReference>
<evidence type="ECO:0000256" key="5">
    <source>
        <dbReference type="ARBA" id="ARBA00022768"/>
    </source>
</evidence>
<evidence type="ECO:0000313" key="14">
    <source>
        <dbReference type="Proteomes" id="UP001303046"/>
    </source>
</evidence>
<gene>
    <name evidence="13" type="primary">Necator_chrIII.g12763</name>
    <name evidence="13" type="ORF">RB195_011996</name>
</gene>
<keyword evidence="6" id="KW-0648">Protein biosynthesis</keyword>
<keyword evidence="14" id="KW-1185">Reference proteome</keyword>
<dbReference type="PRINTS" id="PR00315">
    <property type="entry name" value="ELONGATNFCT"/>
</dbReference>
<protein>
    <recommendedName>
        <fullName evidence="3">Elongation factor Tu, mitochondrial</fullName>
    </recommendedName>
</protein>
<dbReference type="PANTHER" id="PTHR43721">
    <property type="entry name" value="ELONGATION FACTOR TU-RELATED"/>
    <property type="match status" value="1"/>
</dbReference>
<feature type="region of interest" description="Disordered" evidence="11">
    <location>
        <begin position="772"/>
        <end position="795"/>
    </location>
</feature>
<proteinExistence type="inferred from homology"/>
<dbReference type="Gene3D" id="3.40.50.300">
    <property type="entry name" value="P-loop containing nucleotide triphosphate hydrolases"/>
    <property type="match status" value="1"/>
</dbReference>
<comment type="similarity">
    <text evidence="2">Belongs to the TRAFAC class translation factor GTPase superfamily. Classic translation factor GTPase family. EF-Tu/EF-1A subfamily.</text>
</comment>
<dbReference type="InterPro" id="IPR050055">
    <property type="entry name" value="EF-Tu_GTPase"/>
</dbReference>
<dbReference type="EMBL" id="JAVFWL010000003">
    <property type="protein sequence ID" value="KAK6745607.1"/>
    <property type="molecule type" value="Genomic_DNA"/>
</dbReference>
<keyword evidence="4" id="KW-0547">Nucleotide-binding</keyword>
<feature type="domain" description="Tr-type G" evidence="12">
    <location>
        <begin position="348"/>
        <end position="546"/>
    </location>
</feature>
<reference evidence="13 14" key="1">
    <citation type="submission" date="2023-08" db="EMBL/GenBank/DDBJ databases">
        <title>A Necator americanus chromosomal reference genome.</title>
        <authorList>
            <person name="Ilik V."/>
            <person name="Petrzelkova K.J."/>
            <person name="Pardy F."/>
            <person name="Fuh T."/>
            <person name="Niatou-Singa F.S."/>
            <person name="Gouil Q."/>
            <person name="Baker L."/>
            <person name="Ritchie M.E."/>
            <person name="Jex A.R."/>
            <person name="Gazzola D."/>
            <person name="Li H."/>
            <person name="Toshio Fujiwara R."/>
            <person name="Zhan B."/>
            <person name="Aroian R.V."/>
            <person name="Pafco B."/>
            <person name="Schwarz E.M."/>
        </authorList>
    </citation>
    <scope>NUCLEOTIDE SEQUENCE [LARGE SCALE GENOMIC DNA]</scope>
    <source>
        <strain evidence="13 14">Aroian</strain>
        <tissue evidence="13">Whole animal</tissue>
    </source>
</reference>
<accession>A0ABR1D4Y9</accession>
<sequence>MCSEWHTHSLFLEVKPRAELAALFVDCPQDEHDSGDTGDEDGDGNKKNESLNLVRVSEHGVELGVPLDIAESMGMKQKLPRYHAKISNLTLYPQSLCAPSWADNNRLFTCKLHVEGEGLPLVPKTFHRLASDISNTEELQEYCKNAAGASVSLECAQCGRPIVETKPGDVTLSCMPSDDWLETSPSADYYCRDSCGAGCDPERHSKKRDGTESGNMHPDWFPTINRFLLSHSYVVVNKESLFDPEMCHDSKFLMCRGCDAELGTVVKNCDQIMLFHHAVCTLSVNSKSFIKTSLSKMHILSLFRITIPSTKTVFGSSLGERVVSKVLRSQQVRCLAVPGGKEVFKRNKPHLNVGTIGHVDHGKTTLTSAITKVLATSKGAKFRKYEDIDNAPEEKARGITINAFHLEYETAKRHYAHIDCPGHADYIKNMITGAAQMEGAILVVAATDGAMPQTREHLLLAHQVGIPRENVAVYLNKVDEVPDQETRELVEMEIRELLNEFEYPGDTAPVIFGSALCALEGKKPEIGEESIKQLLNVLDEKFVIPERNVNTEAMFAAEHVYSIQGRGTVITGKLERGTLKRGDKIEIIGCDRENTKSVISGLESFRKTVEQAEPGDQLGILLRGLGPKDVRRGCVLLPQGHKHKATDKVKAQLYILKPSEGGSKVPLANYFSEHVFSLTWDTSALLKINGKDFVMPGEAAEVELRLSQKMFIEPQQRFTIRKGTTTVGTGVFTEVLPPQTEEEKNPKNKKKLMKAEMERLGFNPYGELMEKRLKPDYSNSPKDNPAAKAFEGAEA</sequence>
<dbReference type="InterPro" id="IPR041709">
    <property type="entry name" value="EF-Tu_GTP-bd"/>
</dbReference>
<evidence type="ECO:0000259" key="12">
    <source>
        <dbReference type="PROSITE" id="PS51722"/>
    </source>
</evidence>
<evidence type="ECO:0000256" key="4">
    <source>
        <dbReference type="ARBA" id="ARBA00022741"/>
    </source>
</evidence>
<comment type="caution">
    <text evidence="13">The sequence shown here is derived from an EMBL/GenBank/DDBJ whole genome shotgun (WGS) entry which is preliminary data.</text>
</comment>
<feature type="region of interest" description="Disordered" evidence="11">
    <location>
        <begin position="29"/>
        <end position="49"/>
    </location>
</feature>
<evidence type="ECO:0000256" key="3">
    <source>
        <dbReference type="ARBA" id="ARBA00017898"/>
    </source>
</evidence>
<evidence type="ECO:0000256" key="7">
    <source>
        <dbReference type="ARBA" id="ARBA00022946"/>
    </source>
</evidence>
<keyword evidence="8" id="KW-0496">Mitochondrion</keyword>
<keyword evidence="9" id="KW-0342">GTP-binding</keyword>
<dbReference type="InterPro" id="IPR027417">
    <property type="entry name" value="P-loop_NTPase"/>
</dbReference>
<dbReference type="Pfam" id="PF03144">
    <property type="entry name" value="GTP_EFTU_D2"/>
    <property type="match status" value="1"/>
</dbReference>
<evidence type="ECO:0000256" key="8">
    <source>
        <dbReference type="ARBA" id="ARBA00023128"/>
    </source>
</evidence>
<comment type="subcellular location">
    <subcellularLocation>
        <location evidence="1">Mitochondrion</location>
    </subcellularLocation>
</comment>
<dbReference type="InterPro" id="IPR000795">
    <property type="entry name" value="T_Tr_GTP-bd_dom"/>
</dbReference>
<evidence type="ECO:0000256" key="1">
    <source>
        <dbReference type="ARBA" id="ARBA00004173"/>
    </source>
</evidence>
<dbReference type="Pfam" id="PF09814">
    <property type="entry name" value="HECT_2"/>
    <property type="match status" value="1"/>
</dbReference>
<evidence type="ECO:0000256" key="6">
    <source>
        <dbReference type="ARBA" id="ARBA00022917"/>
    </source>
</evidence>
<dbReference type="InterPro" id="IPR009000">
    <property type="entry name" value="Transl_B-barrel_sf"/>
</dbReference>
<evidence type="ECO:0000256" key="11">
    <source>
        <dbReference type="SAM" id="MobiDB-lite"/>
    </source>
</evidence>
<dbReference type="NCBIfam" id="NF009372">
    <property type="entry name" value="PRK12735.1"/>
    <property type="match status" value="1"/>
</dbReference>
<dbReference type="CDD" id="cd03697">
    <property type="entry name" value="EFTU_II"/>
    <property type="match status" value="1"/>
</dbReference>
<dbReference type="SUPFAM" id="SSF50465">
    <property type="entry name" value="EF-Tu/eEF-1alpha/eIF2-gamma C-terminal domain"/>
    <property type="match status" value="1"/>
</dbReference>
<dbReference type="InterPro" id="IPR009001">
    <property type="entry name" value="Transl_elong_EF1A/Init_IF2_C"/>
</dbReference>
<dbReference type="SUPFAM" id="SSF50447">
    <property type="entry name" value="Translation proteins"/>
    <property type="match status" value="1"/>
</dbReference>
<keyword evidence="5" id="KW-0251">Elongation factor</keyword>